<evidence type="ECO:0008006" key="3">
    <source>
        <dbReference type="Google" id="ProtNLM"/>
    </source>
</evidence>
<dbReference type="SUPFAM" id="SSF57889">
    <property type="entry name" value="Cysteine-rich domain"/>
    <property type="match status" value="1"/>
</dbReference>
<dbReference type="EMBL" id="JBGFUD010003809">
    <property type="protein sequence ID" value="MFH4979071.1"/>
    <property type="molecule type" value="Genomic_DNA"/>
</dbReference>
<keyword evidence="2" id="KW-1185">Reference proteome</keyword>
<protein>
    <recommendedName>
        <fullName evidence="3">Phorbol-ester/DAG-type domain-containing protein</fullName>
    </recommendedName>
</protein>
<gene>
    <name evidence="1" type="ORF">AB6A40_005780</name>
</gene>
<accession>A0ABD6EH73</accession>
<dbReference type="Proteomes" id="UP001608902">
    <property type="component" value="Unassembled WGS sequence"/>
</dbReference>
<comment type="caution">
    <text evidence="1">The sequence shown here is derived from an EMBL/GenBank/DDBJ whole genome shotgun (WGS) entry which is preliminary data.</text>
</comment>
<proteinExistence type="predicted"/>
<name>A0ABD6EH73_9BILA</name>
<dbReference type="InterPro" id="IPR046349">
    <property type="entry name" value="C1-like_sf"/>
</dbReference>
<organism evidence="1 2">
    <name type="scientific">Gnathostoma spinigerum</name>
    <dbReference type="NCBI Taxonomy" id="75299"/>
    <lineage>
        <taxon>Eukaryota</taxon>
        <taxon>Metazoa</taxon>
        <taxon>Ecdysozoa</taxon>
        <taxon>Nematoda</taxon>
        <taxon>Chromadorea</taxon>
        <taxon>Rhabditida</taxon>
        <taxon>Spirurina</taxon>
        <taxon>Gnathostomatomorpha</taxon>
        <taxon>Gnathostomatoidea</taxon>
        <taxon>Gnathostomatidae</taxon>
        <taxon>Gnathostoma</taxon>
    </lineage>
</organism>
<evidence type="ECO:0000313" key="2">
    <source>
        <dbReference type="Proteomes" id="UP001608902"/>
    </source>
</evidence>
<dbReference type="AlphaFoldDB" id="A0ABD6EH73"/>
<evidence type="ECO:0000313" key="1">
    <source>
        <dbReference type="EMBL" id="MFH4979071.1"/>
    </source>
</evidence>
<reference evidence="1 2" key="1">
    <citation type="submission" date="2024-08" db="EMBL/GenBank/DDBJ databases">
        <title>Gnathostoma spinigerum genome.</title>
        <authorList>
            <person name="Gonzalez-Bertolin B."/>
            <person name="Monzon S."/>
            <person name="Zaballos A."/>
            <person name="Jimenez P."/>
            <person name="Dekumyoy P."/>
            <person name="Varona S."/>
            <person name="Cuesta I."/>
            <person name="Sumanam S."/>
            <person name="Adisakwattana P."/>
            <person name="Gasser R.B."/>
            <person name="Hernandez-Gonzalez A."/>
            <person name="Young N.D."/>
            <person name="Perteguer M.J."/>
        </authorList>
    </citation>
    <scope>NUCLEOTIDE SEQUENCE [LARGE SCALE GENOMIC DNA]</scope>
    <source>
        <strain evidence="1">AL3</strain>
        <tissue evidence="1">Liver</tissue>
    </source>
</reference>
<sequence>MKADEFCRLFIQFANKLSESEECCEEIEPEPSLPSEALLNLLISTINEKLNTHHTGLSMHRARDEYDDDVEFVVLACERPSYNDALNRKICFSREEMRVCEGLFDCLHSNGQLHKNEAVSLLHEEADAQLTRKVINKLLLEKCIVEDEATGNLRLGLRAEIGLQGYFQDRYDSPLCVLCNRIIFVKQRAFHCQTCDGYLHRQCQRRYDLLPEKPGKKSSYSEEIRKKTCVMTSRSEIY</sequence>